<gene>
    <name evidence="2" type="ORF">BLGHR1_10967</name>
</gene>
<accession>A0A383UK70</accession>
<name>A0A383UK70_BLUHO</name>
<dbReference type="GO" id="GO:0003676">
    <property type="term" value="F:nucleic acid binding"/>
    <property type="evidence" value="ECO:0007669"/>
    <property type="project" value="InterPro"/>
</dbReference>
<dbReference type="AlphaFoldDB" id="A0A383UK70"/>
<sequence length="93" mass="10632">MEDMSQRLIQSIFWPSNSPDLNLIEAVWNRMKDYIQRHHPNLGGGKQRNPDGFRNIVKEAWDSVSAEDLVRLIDIMPARCQAVKDADGGPTRN</sequence>
<organism evidence="2 3">
    <name type="scientific">Blumeria hordei</name>
    <name type="common">Barley powdery mildew</name>
    <name type="synonym">Blumeria graminis f. sp. hordei</name>
    <dbReference type="NCBI Taxonomy" id="2867405"/>
    <lineage>
        <taxon>Eukaryota</taxon>
        <taxon>Fungi</taxon>
        <taxon>Dikarya</taxon>
        <taxon>Ascomycota</taxon>
        <taxon>Pezizomycotina</taxon>
        <taxon>Leotiomycetes</taxon>
        <taxon>Erysiphales</taxon>
        <taxon>Erysiphaceae</taxon>
        <taxon>Blumeria</taxon>
    </lineage>
</organism>
<dbReference type="InterPro" id="IPR038717">
    <property type="entry name" value="Tc1-like_DDE_dom"/>
</dbReference>
<feature type="domain" description="Tc1-like transposase DDE" evidence="1">
    <location>
        <begin position="9"/>
        <end position="38"/>
    </location>
</feature>
<evidence type="ECO:0000313" key="2">
    <source>
        <dbReference type="EMBL" id="SZF00236.1"/>
    </source>
</evidence>
<dbReference type="EMBL" id="UNSH01000008">
    <property type="protein sequence ID" value="SZF00236.1"/>
    <property type="molecule type" value="Genomic_DNA"/>
</dbReference>
<dbReference type="InterPro" id="IPR036397">
    <property type="entry name" value="RNaseH_sf"/>
</dbReference>
<proteinExistence type="predicted"/>
<dbReference type="Gene3D" id="3.30.420.10">
    <property type="entry name" value="Ribonuclease H-like superfamily/Ribonuclease H"/>
    <property type="match status" value="1"/>
</dbReference>
<dbReference type="VEuPathDB" id="FungiDB:BLGHR1_10967"/>
<reference evidence="2 3" key="1">
    <citation type="submission" date="2017-11" db="EMBL/GenBank/DDBJ databases">
        <authorList>
            <person name="Kracher B."/>
        </authorList>
    </citation>
    <scope>NUCLEOTIDE SEQUENCE [LARGE SCALE GENOMIC DNA]</scope>
    <source>
        <strain evidence="2 3">RACE1</strain>
    </source>
</reference>
<dbReference type="Proteomes" id="UP000275772">
    <property type="component" value="Unassembled WGS sequence"/>
</dbReference>
<evidence type="ECO:0000313" key="3">
    <source>
        <dbReference type="Proteomes" id="UP000275772"/>
    </source>
</evidence>
<evidence type="ECO:0000259" key="1">
    <source>
        <dbReference type="Pfam" id="PF13358"/>
    </source>
</evidence>
<dbReference type="Pfam" id="PF13358">
    <property type="entry name" value="DDE_3"/>
    <property type="match status" value="1"/>
</dbReference>
<protein>
    <recommendedName>
        <fullName evidence="1">Tc1-like transposase DDE domain-containing protein</fullName>
    </recommendedName>
</protein>